<keyword evidence="8" id="KW-1278">Translocase</keyword>
<feature type="transmembrane region" description="Helical" evidence="13">
    <location>
        <begin position="1937"/>
        <end position="1962"/>
    </location>
</feature>
<feature type="domain" description="ABC transporter" evidence="14">
    <location>
        <begin position="1224"/>
        <end position="1461"/>
    </location>
</feature>
<dbReference type="InterPro" id="IPR036640">
    <property type="entry name" value="ABC1_TM_sf"/>
</dbReference>
<feature type="transmembrane region" description="Helical" evidence="13">
    <location>
        <begin position="1626"/>
        <end position="1644"/>
    </location>
</feature>
<dbReference type="Proteomes" id="UP000824890">
    <property type="component" value="Unassembled WGS sequence"/>
</dbReference>
<keyword evidence="4" id="KW-0813">Transport</keyword>
<comment type="caution">
    <text evidence="16">The sequence shown here is derived from an EMBL/GenBank/DDBJ whole genome shotgun (WGS) entry which is preliminary data.</text>
</comment>
<dbReference type="SMART" id="SM00382">
    <property type="entry name" value="AAA"/>
    <property type="match status" value="4"/>
</dbReference>
<keyword evidence="5 13" id="KW-0812">Transmembrane</keyword>
<dbReference type="PANTHER" id="PTHR24223:SF407">
    <property type="entry name" value="ABC-TYPE XENOBIOTIC TRANSPORTER"/>
    <property type="match status" value="1"/>
</dbReference>
<dbReference type="InterPro" id="IPR003439">
    <property type="entry name" value="ABC_transporter-like_ATP-bd"/>
</dbReference>
<feature type="transmembrane region" description="Helical" evidence="13">
    <location>
        <begin position="1848"/>
        <end position="1875"/>
    </location>
</feature>
<evidence type="ECO:0000313" key="17">
    <source>
        <dbReference type="Proteomes" id="UP000824890"/>
    </source>
</evidence>
<feature type="transmembrane region" description="Helical" evidence="13">
    <location>
        <begin position="2366"/>
        <end position="2390"/>
    </location>
</feature>
<protein>
    <recommendedName>
        <fullName evidence="3">ABC-type xenobiotic transporter</fullName>
        <ecNumber evidence="3">7.6.2.2</ecNumber>
    </recommendedName>
</protein>
<feature type="transmembrane region" description="Helical" evidence="13">
    <location>
        <begin position="1774"/>
        <end position="1791"/>
    </location>
</feature>
<feature type="domain" description="ABC transmembrane type-1" evidence="15">
    <location>
        <begin position="910"/>
        <end position="1180"/>
    </location>
</feature>
<feature type="transmembrane region" description="Helical" evidence="13">
    <location>
        <begin position="1533"/>
        <end position="1556"/>
    </location>
</feature>
<feature type="transmembrane region" description="Helical" evidence="13">
    <location>
        <begin position="101"/>
        <end position="119"/>
    </location>
</feature>
<feature type="transmembrane region" description="Helical" evidence="13">
    <location>
        <begin position="1568"/>
        <end position="1586"/>
    </location>
</feature>
<keyword evidence="9 13" id="KW-1133">Transmembrane helix</keyword>
<evidence type="ECO:0000256" key="7">
    <source>
        <dbReference type="ARBA" id="ARBA00022840"/>
    </source>
</evidence>
<feature type="transmembrane region" description="Helical" evidence="13">
    <location>
        <begin position="1598"/>
        <end position="1620"/>
    </location>
</feature>
<dbReference type="CDD" id="cd18580">
    <property type="entry name" value="ABC_6TM_ABCC_D2"/>
    <property type="match status" value="2"/>
</dbReference>
<evidence type="ECO:0000256" key="5">
    <source>
        <dbReference type="ARBA" id="ARBA00022692"/>
    </source>
</evidence>
<evidence type="ECO:0000259" key="14">
    <source>
        <dbReference type="PROSITE" id="PS50893"/>
    </source>
</evidence>
<dbReference type="Gene3D" id="3.40.50.300">
    <property type="entry name" value="P-loop containing nucleotide triphosphate hydrolases"/>
    <property type="match status" value="4"/>
</dbReference>
<dbReference type="InterPro" id="IPR050173">
    <property type="entry name" value="ABC_transporter_C-like"/>
</dbReference>
<feature type="domain" description="ABC transmembrane type-1" evidence="15">
    <location>
        <begin position="2335"/>
        <end position="2615"/>
    </location>
</feature>
<dbReference type="InterPro" id="IPR027417">
    <property type="entry name" value="P-loop_NTPase"/>
</dbReference>
<feature type="transmembrane region" description="Helical" evidence="13">
    <location>
        <begin position="360"/>
        <end position="378"/>
    </location>
</feature>
<keyword evidence="10 13" id="KW-0472">Membrane</keyword>
<feature type="region of interest" description="Disordered" evidence="12">
    <location>
        <begin position="2267"/>
        <end position="2307"/>
    </location>
</feature>
<feature type="transmembrane region" description="Helical" evidence="13">
    <location>
        <begin position="2469"/>
        <end position="2487"/>
    </location>
</feature>
<dbReference type="EC" id="7.6.2.2" evidence="3"/>
<accession>A0ABQ8BIV9</accession>
<dbReference type="PROSITE" id="PS50893">
    <property type="entry name" value="ABC_TRANSPORTER_2"/>
    <property type="match status" value="4"/>
</dbReference>
<feature type="domain" description="ABC transporter" evidence="14">
    <location>
        <begin position="642"/>
        <end position="868"/>
    </location>
</feature>
<feature type="transmembrane region" description="Helical" evidence="13">
    <location>
        <begin position="468"/>
        <end position="487"/>
    </location>
</feature>
<keyword evidence="17" id="KW-1185">Reference proteome</keyword>
<feature type="transmembrane region" description="Helical" evidence="13">
    <location>
        <begin position="1484"/>
        <end position="1505"/>
    </location>
</feature>
<dbReference type="PROSITE" id="PS00211">
    <property type="entry name" value="ABC_TRANSPORTER_1"/>
    <property type="match status" value="2"/>
</dbReference>
<feature type="transmembrane region" description="Helical" evidence="13">
    <location>
        <begin position="2320"/>
        <end position="2346"/>
    </location>
</feature>
<keyword evidence="7" id="KW-0067">ATP-binding</keyword>
<evidence type="ECO:0000259" key="15">
    <source>
        <dbReference type="PROSITE" id="PS50929"/>
    </source>
</evidence>
<dbReference type="Gene3D" id="1.20.1560.10">
    <property type="entry name" value="ABC transporter type 1, transmembrane domain"/>
    <property type="match status" value="4"/>
</dbReference>
<dbReference type="InterPro" id="IPR003593">
    <property type="entry name" value="AAA+_ATPase"/>
</dbReference>
<feature type="transmembrane region" description="Helical" evidence="13">
    <location>
        <begin position="1734"/>
        <end position="1754"/>
    </location>
</feature>
<feature type="domain" description="ABC transmembrane type-1" evidence="15">
    <location>
        <begin position="328"/>
        <end position="610"/>
    </location>
</feature>
<sequence>RISQGSFCEGQVVFAASWWPIKTSVQSQRGRGIILVNSLLSHSPMENPLDFLLIQPIYLPLLSLFLNLVLLLILFGSWVYKKSAACENSDGFIAKRSTKMYNKLVVVSCVSLSVFYSVLSLLSCVRWHSNVWTLSDLLLAALTWGAISMYLRGLYIDSHEQKLPYLLRVWWVLYFLLSCYRLVVDFALYKKQELVSVHNVVSELVGVCAGLFLCCSCLWKKGEEGERTTLLEEPFLSENEGCDDEVTTPFAKAGFLSLMSFSWMSPLVTLGNEKIIDSKDVPQVDSSDRAENLFRVFRSKLEWDDGVRRITTFKLVKALFLSVWRDILLSFLFAFAYTMSCYVAPYLMDSFVQYLNGQRQYKHQGYVLVTIFFVAKLVECQTRRHWFFRGGKAGLGMKAVLVSMIYEKGLTLPCHSKQGQGQTSGEIINLMAVDADRLNAFTWFMHDPWILVLQVSLALWILYKSLGLGSIAAFPAFILVMLANYPFAKLEDKFQSNLMKSKDNRMKKTSEVLLNMRILKLQGWEMKFLSKILDLRHVEAGWLKKFVYNSAAMSSVLWTAPSFISATAFGACVLLKIPLESGKILAALATFRILQSPIYKLPETISMFVQVKVSLGRIASFLCLDDLEKDVVERLTYSEMALEVSNGCFSWDDSSPIPTLRDVSFEVSQGMNVAVCGTVGSGKSSLLSSILGEVPNISGTVKVFGRKAYVAQSPWIQSGKVEDNILFGKPMEREWYERVLEACCLNKDLELLPFNDQTVIGERGINLSGGQKQRIQIARALYQNADIYLFDDPFSAVDAHTGSHLFKVMKDGKITQAGRYNEILDSGTDFMELVGAHTDALATVDTYEQGCASSESTTNKEKEAPKLEKDSGNKPRGQLVQQEEREKGKVGFTVYKKYMALAYGGAVIPIILLVQILFQILNIGSNYWMTWVTPVSKDVEPPVSGFTLILVYVVLAIASSLCILVRALLVSMTGFKMATELFTQMHLRVFRASMSFFDVTPMGRILNRASTDQSVVDLRLPGQFAYVAIAAINILGIMGVMIQVAWQVLIIFIPVVAASAWYRQYYISAARELARLAGISRSPLVHHFSETLSGVTTIRSFDQEPRFLGDIMKLSDCLSRLRFHSTGAMEWLCFRLELLSTIAFAVSLVIVVSAPEGTVNPRLAITYALNLNSLQSTLVWTLCDLENKMISVERMLQYVDIPSEPSLVIESTRPEKSWPSRGEITISNLQVRYGPHLPMVLHGLTFTFPGGLKTGIVGRTGCGKSTLIQTLFRIVEPTAGEIRIDGIDILTIGLHDLRSRLSIIPQDPTMFEGTVRSNLDPLEEYSDDQIWEALDKCQLGDEVRKKELKLDSSVSENGQNWSVGQRQLVCLGRVLLKRSKVLVLDEATASVDTATDNLIQETLRQHFRDCTVITIAHRISSVIDSDMGLSRNMIHRGDCLKTSLLRSQSLWQSTQRVRNPNSAEADNGLLTTYSSRSFLLEPLLLRWVSGVLHMVLLLVLFCSWVRDKSRGDNWFGVVRESPKDRRGFRFNSVLFCSLALSLLNLVLMSLSCFYWYESGWSDNDQLVSLVGFLLATVSWGTLSICLHRCSKTKPPFLLRLWLVLYLVVSCYFLVVDIVMYEKDKTLHVLLPVYDIVSFSAALFLKPLLNGDSSVDATPYSRAGILSLLTFSWMSPLIETGNKKALDLEDVPELHVSDSVVKLAPNFRSMLESSSDGGGVTTFKLLKALFFSSHWEILVTAFFAFVYTIASYVGPALIDTFVQYLNGRRQYNNEGYVLVITFFLAKLLECLAKRHWYFRLQKIGIRMRSCLVAMIYEKGLTLSCHSKKGRTSGEIINFMTVDAERVAMWLLYVSLGLASIAALVATFLVMLVNIPFGKMQEEKLMEAKDSRMKSTSEILRNMRILKLQGWEMKFLSKIFDLRTCEEGWLKKYVYNSAVISFVFWGAPTFVSVSTFGACILLGVPLESGKILSAIAIFSTLRQPIFYLPETISMVVQTKVSLDRIASYLCQENLNPDVVERFPKGSSDIAVEVINSTLSWDVSSANPTLKDINFKIFHGMKVAVCGTVGSGKSSLLSSILGEVPKISGSLKVCGTKGYVAQSPWIQSGTIEENILFGKAMERERYEKVVEACSLSKDLEVLSFGDQTVIGERGINLSGGQKQRIQIARALYQDADIYLFDDPFSAVDAHTGSHLFKEVLMGLLSSQTVIYVTHQVEFLPAADLILVMKDGRISQAGRYNDILNSGRDFMELIGAHQEALAVVGSVHASSDSEKPGLVRDSIDSEGKQESQDLKNGKSDTGEANRQLVQEEEREKGSVALDVYWKYITLAYGGALVPFILLAQVLFQLLQIGSNYWMAWGTPVSKDVEALVNLSTLMIVYVALAVGSCFCILVRSTLLVTAGYKTATELFHRMHRCIFRSPMSFFDSTPSGRIMNRASTDQSAVDLDIPYQFSSLAVTAIQVIGIIGVMSQVSWLVFLVFIPVVAASIWYQRYYIAAARELSRLDGVCKAPLIQHFSETISGSTTIRSFNQESRFRGDNMRLSDAYSRPKFYLAGAVEWLCFRLDMLSSLVFVFSLIFLISIPTGVIDPSLAGLAVTYGLNLNTQQAWLVWGLCNLENKIISVERILQYASVPSEPPLVLESNRPEHSWPSLGDVDIRDLQVRYAAHMPLVLRGITCTFKGGLRTGIVGRTGSGKSTLIQTLFRIVEPSAGEIMIDGVNILTIGLHDLRLRLSIIPQDPTMFEGTVRSNLDPLEEYTDDQIWEALDKCQLGDAVRKKEHKLDSSVSENGENWSMGQRQLVCLGRVLLKRSNILVLDEATASVDTATDNLIQKTLREHFSDCTVITIAHRISSVIDSDMVLLLSNGIIEEYDSPVRLLEDKSSSFAKLVSEYTARSSSD</sequence>
<feature type="compositionally biased region" description="Basic and acidic residues" evidence="12">
    <location>
        <begin position="858"/>
        <end position="873"/>
    </location>
</feature>
<feature type="transmembrane region" description="Helical" evidence="13">
    <location>
        <begin position="943"/>
        <end position="969"/>
    </location>
</feature>
<feature type="transmembrane region" description="Helical" evidence="13">
    <location>
        <begin position="163"/>
        <end position="183"/>
    </location>
</feature>
<evidence type="ECO:0000256" key="10">
    <source>
        <dbReference type="ARBA" id="ARBA00023136"/>
    </source>
</evidence>
<evidence type="ECO:0000256" key="1">
    <source>
        <dbReference type="ARBA" id="ARBA00004141"/>
    </source>
</evidence>
<evidence type="ECO:0000313" key="16">
    <source>
        <dbReference type="EMBL" id="KAH0904757.1"/>
    </source>
</evidence>
<evidence type="ECO:0000256" key="2">
    <source>
        <dbReference type="ARBA" id="ARBA00009726"/>
    </source>
</evidence>
<proteinExistence type="inferred from homology"/>
<evidence type="ECO:0000256" key="13">
    <source>
        <dbReference type="SAM" id="Phobius"/>
    </source>
</evidence>
<dbReference type="SUPFAM" id="SSF90123">
    <property type="entry name" value="ABC transporter transmembrane region"/>
    <property type="match status" value="4"/>
</dbReference>
<evidence type="ECO:0000256" key="3">
    <source>
        <dbReference type="ARBA" id="ARBA00012191"/>
    </source>
</evidence>
<evidence type="ECO:0000256" key="8">
    <source>
        <dbReference type="ARBA" id="ARBA00022967"/>
    </source>
</evidence>
<evidence type="ECO:0000256" key="12">
    <source>
        <dbReference type="SAM" id="MobiDB-lite"/>
    </source>
</evidence>
<comment type="similarity">
    <text evidence="2">Belongs to the ABC transporter superfamily. ABCC family. Conjugate transporter (TC 3.A.1.208) subfamily.</text>
</comment>
<feature type="transmembrane region" description="Helical" evidence="13">
    <location>
        <begin position="57"/>
        <end position="80"/>
    </location>
</feature>
<dbReference type="Pfam" id="PF00005">
    <property type="entry name" value="ABC_tran"/>
    <property type="match status" value="4"/>
</dbReference>
<feature type="transmembrane region" description="Helical" evidence="13">
    <location>
        <begin position="1024"/>
        <end position="1042"/>
    </location>
</feature>
<gene>
    <name evidence="16" type="ORF">HID58_044260</name>
</gene>
<dbReference type="CDD" id="cd18579">
    <property type="entry name" value="ABC_6TM_ABCC_D1"/>
    <property type="match status" value="2"/>
</dbReference>
<reference evidence="16 17" key="1">
    <citation type="submission" date="2021-05" db="EMBL/GenBank/DDBJ databases">
        <title>Genome Assembly of Synthetic Allotetraploid Brassica napus Reveals Homoeologous Exchanges between Subgenomes.</title>
        <authorList>
            <person name="Davis J.T."/>
        </authorList>
    </citation>
    <scope>NUCLEOTIDE SEQUENCE [LARGE SCALE GENOMIC DNA]</scope>
    <source>
        <strain evidence="17">cv. Da-Ae</strain>
        <tissue evidence="16">Seedling</tissue>
    </source>
</reference>
<comment type="catalytic activity">
    <reaction evidence="11">
        <text>ATP + H2O + xenobioticSide 1 = ADP + phosphate + xenobioticSide 2.</text>
        <dbReference type="EC" id="7.6.2.2"/>
    </reaction>
</comment>
<dbReference type="InterPro" id="IPR044726">
    <property type="entry name" value="ABCC_6TM_D2"/>
</dbReference>
<feature type="non-terminal residue" evidence="16">
    <location>
        <position position="1"/>
    </location>
</feature>
<feature type="region of interest" description="Disordered" evidence="12">
    <location>
        <begin position="851"/>
        <end position="884"/>
    </location>
</feature>
<organism evidence="16 17">
    <name type="scientific">Brassica napus</name>
    <name type="common">Rape</name>
    <dbReference type="NCBI Taxonomy" id="3708"/>
    <lineage>
        <taxon>Eukaryota</taxon>
        <taxon>Viridiplantae</taxon>
        <taxon>Streptophyta</taxon>
        <taxon>Embryophyta</taxon>
        <taxon>Tracheophyta</taxon>
        <taxon>Spermatophyta</taxon>
        <taxon>Magnoliopsida</taxon>
        <taxon>eudicotyledons</taxon>
        <taxon>Gunneridae</taxon>
        <taxon>Pentapetalae</taxon>
        <taxon>rosids</taxon>
        <taxon>malvids</taxon>
        <taxon>Brassicales</taxon>
        <taxon>Brassicaceae</taxon>
        <taxon>Brassiceae</taxon>
        <taxon>Brassica</taxon>
    </lineage>
</organism>
<evidence type="ECO:0000256" key="6">
    <source>
        <dbReference type="ARBA" id="ARBA00022741"/>
    </source>
</evidence>
<feature type="transmembrane region" description="Helical" evidence="13">
    <location>
        <begin position="131"/>
        <end position="151"/>
    </location>
</feature>
<feature type="domain" description="ABC transmembrane type-1" evidence="15">
    <location>
        <begin position="1737"/>
        <end position="1995"/>
    </location>
</feature>
<name>A0ABQ8BIV9_BRANA</name>
<keyword evidence="6" id="KW-0547">Nucleotide-binding</keyword>
<feature type="domain" description="ABC transporter" evidence="14">
    <location>
        <begin position="2029"/>
        <end position="2252"/>
    </location>
</feature>
<feature type="transmembrane region" description="Helical" evidence="13">
    <location>
        <begin position="440"/>
        <end position="462"/>
    </location>
</feature>
<feature type="transmembrane region" description="Helical" evidence="13">
    <location>
        <begin position="195"/>
        <end position="219"/>
    </location>
</feature>
<dbReference type="CDD" id="cd03244">
    <property type="entry name" value="ABCC_MRP_domain2"/>
    <property type="match status" value="2"/>
</dbReference>
<dbReference type="InterPro" id="IPR044746">
    <property type="entry name" value="ABCC_6TM_D1"/>
</dbReference>
<feature type="transmembrane region" description="Helical" evidence="13">
    <location>
        <begin position="2445"/>
        <end position="2463"/>
    </location>
</feature>
<evidence type="ECO:0000256" key="4">
    <source>
        <dbReference type="ARBA" id="ARBA00022448"/>
    </source>
</evidence>
<evidence type="ECO:0000256" key="11">
    <source>
        <dbReference type="ARBA" id="ARBA00034018"/>
    </source>
</evidence>
<dbReference type="Pfam" id="PF00664">
    <property type="entry name" value="ABC_membrane"/>
    <property type="match status" value="4"/>
</dbReference>
<dbReference type="InterPro" id="IPR011527">
    <property type="entry name" value="ABC1_TM_dom"/>
</dbReference>
<dbReference type="EMBL" id="JAGKQM010000011">
    <property type="protein sequence ID" value="KAH0904757.1"/>
    <property type="molecule type" value="Genomic_DNA"/>
</dbReference>
<dbReference type="PROSITE" id="PS50929">
    <property type="entry name" value="ABC_TM1F"/>
    <property type="match status" value="4"/>
</dbReference>
<dbReference type="SUPFAM" id="SSF52540">
    <property type="entry name" value="P-loop containing nucleoside triphosphate hydrolases"/>
    <property type="match status" value="4"/>
</dbReference>
<feature type="transmembrane region" description="Helical" evidence="13">
    <location>
        <begin position="900"/>
        <end position="923"/>
    </location>
</feature>
<dbReference type="CDD" id="cd03250">
    <property type="entry name" value="ABCC_MRP_domain1"/>
    <property type="match status" value="2"/>
</dbReference>
<dbReference type="PANTHER" id="PTHR24223">
    <property type="entry name" value="ATP-BINDING CASSETTE SUB-FAMILY C"/>
    <property type="match status" value="1"/>
</dbReference>
<evidence type="ECO:0000256" key="9">
    <source>
        <dbReference type="ARBA" id="ARBA00022989"/>
    </source>
</evidence>
<dbReference type="InterPro" id="IPR017871">
    <property type="entry name" value="ABC_transporter-like_CS"/>
</dbReference>
<feature type="transmembrane region" description="Helical" evidence="13">
    <location>
        <begin position="327"/>
        <end position="348"/>
    </location>
</feature>
<comment type="subcellular location">
    <subcellularLocation>
        <location evidence="1">Membrane</location>
        <topology evidence="1">Multi-pass membrane protein</topology>
    </subcellularLocation>
</comment>
<feature type="domain" description="ABC transporter" evidence="14">
    <location>
        <begin position="2654"/>
        <end position="2886"/>
    </location>
</feature>